<evidence type="ECO:0000313" key="2">
    <source>
        <dbReference type="EMBL" id="KKM23730.1"/>
    </source>
</evidence>
<gene>
    <name evidence="2" type="ORF">LCGC14_1612250</name>
    <name evidence="1" type="ORF">LCGC14_2944570</name>
</gene>
<name>A0A0F9A843_9ZZZZ</name>
<dbReference type="AlphaFoldDB" id="A0A0F9A843"/>
<organism evidence="1">
    <name type="scientific">marine sediment metagenome</name>
    <dbReference type="NCBI Taxonomy" id="412755"/>
    <lineage>
        <taxon>unclassified sequences</taxon>
        <taxon>metagenomes</taxon>
        <taxon>ecological metagenomes</taxon>
    </lineage>
</organism>
<dbReference type="EMBL" id="LAZR01059163">
    <property type="protein sequence ID" value="KKK68386.1"/>
    <property type="molecule type" value="Genomic_DNA"/>
</dbReference>
<accession>A0A0F9A843</accession>
<sequence length="68" mass="8086">MVEKTKEKKTEEEKIDFYINASDITDITLTEEESEKLIEMLNRGPNEKAKNNTREALKFYNEMVQRTE</sequence>
<proteinExistence type="predicted"/>
<reference evidence="1" key="1">
    <citation type="journal article" date="2015" name="Nature">
        <title>Complex archaea that bridge the gap between prokaryotes and eukaryotes.</title>
        <authorList>
            <person name="Spang A."/>
            <person name="Saw J.H."/>
            <person name="Jorgensen S.L."/>
            <person name="Zaremba-Niedzwiedzka K."/>
            <person name="Martijn J."/>
            <person name="Lind A.E."/>
            <person name="van Eijk R."/>
            <person name="Schleper C."/>
            <person name="Guy L."/>
            <person name="Ettema T.J."/>
        </authorList>
    </citation>
    <scope>NUCLEOTIDE SEQUENCE</scope>
</reference>
<dbReference type="EMBL" id="LAZR01013064">
    <property type="protein sequence ID" value="KKM23730.1"/>
    <property type="molecule type" value="Genomic_DNA"/>
</dbReference>
<evidence type="ECO:0000313" key="1">
    <source>
        <dbReference type="EMBL" id="KKK68386.1"/>
    </source>
</evidence>
<comment type="caution">
    <text evidence="1">The sequence shown here is derived from an EMBL/GenBank/DDBJ whole genome shotgun (WGS) entry which is preliminary data.</text>
</comment>
<protein>
    <submittedName>
        <fullName evidence="1">Uncharacterized protein</fullName>
    </submittedName>
</protein>